<dbReference type="InterPro" id="IPR001296">
    <property type="entry name" value="Glyco_trans_1"/>
</dbReference>
<dbReference type="EMBL" id="JWSZ01000004">
    <property type="protein sequence ID" value="KIC59373.1"/>
    <property type="molecule type" value="Genomic_DNA"/>
</dbReference>
<sequence length="318" mass="34972">MIGEPELHRGYTIRSMHTLCVGRGERLFYFLLGGLQRRVFLDAVLIGGWDSPAYWQVLAMAKLRRVRSVGFYESTLASQHHTSGPVAMIRRAFFRSLDAVVVPGQAAHDALRQMGVSDSRIYVGFNAVDVDSFRRPRDWDEPSGDGHHFIYVGQLIPRKNVDSLLDAFLQIRRPGDTLTFIGSGDLAASLRQKAETVAPDGSVRFAPAVHNASVPELLWRSHTLVLPSLEEVWGLVVNEALAAGLHVVVAEGAGVASSVRTHRGVFVCDPSCVSVADAMSQSRAGWEGPIQDPEILRYTPERFAEVFIEAMALDPVRG</sequence>
<keyword evidence="2" id="KW-0328">Glycosyltransferase</keyword>
<organism evidence="6 7">
    <name type="scientific">Microbacterium hominis</name>
    <dbReference type="NCBI Taxonomy" id="162426"/>
    <lineage>
        <taxon>Bacteria</taxon>
        <taxon>Bacillati</taxon>
        <taxon>Actinomycetota</taxon>
        <taxon>Actinomycetes</taxon>
        <taxon>Micrococcales</taxon>
        <taxon>Microbacteriaceae</taxon>
        <taxon>Microbacterium</taxon>
    </lineage>
</organism>
<evidence type="ECO:0000256" key="1">
    <source>
        <dbReference type="ARBA" id="ARBA00021292"/>
    </source>
</evidence>
<accession>A0A0B4DYN8</accession>
<dbReference type="GO" id="GO:1901137">
    <property type="term" value="P:carbohydrate derivative biosynthetic process"/>
    <property type="evidence" value="ECO:0007669"/>
    <property type="project" value="UniProtKB-ARBA"/>
</dbReference>
<dbReference type="GO" id="GO:0016757">
    <property type="term" value="F:glycosyltransferase activity"/>
    <property type="evidence" value="ECO:0007669"/>
    <property type="project" value="UniProtKB-KW"/>
</dbReference>
<dbReference type="SUPFAM" id="SSF53756">
    <property type="entry name" value="UDP-Glycosyltransferase/glycogen phosphorylase"/>
    <property type="match status" value="1"/>
</dbReference>
<dbReference type="PANTHER" id="PTHR45947">
    <property type="entry name" value="SULFOQUINOVOSYL TRANSFERASE SQD2"/>
    <property type="match status" value="1"/>
</dbReference>
<gene>
    <name evidence="6" type="ORF">RM52_04020</name>
</gene>
<dbReference type="AlphaFoldDB" id="A0A0B4DYN8"/>
<dbReference type="CDD" id="cd03801">
    <property type="entry name" value="GT4_PimA-like"/>
    <property type="match status" value="1"/>
</dbReference>
<dbReference type="PANTHER" id="PTHR45947:SF3">
    <property type="entry name" value="SULFOQUINOVOSYL TRANSFERASE SQD2"/>
    <property type="match status" value="1"/>
</dbReference>
<keyword evidence="3" id="KW-0808">Transferase</keyword>
<protein>
    <recommendedName>
        <fullName evidence="1">D-inositol 3-phosphate glycosyltransferase</fullName>
    </recommendedName>
</protein>
<evidence type="ECO:0000259" key="4">
    <source>
        <dbReference type="Pfam" id="PF00534"/>
    </source>
</evidence>
<evidence type="ECO:0000313" key="6">
    <source>
        <dbReference type="EMBL" id="KIC59373.1"/>
    </source>
</evidence>
<dbReference type="InterPro" id="IPR050194">
    <property type="entry name" value="Glycosyltransferase_grp1"/>
</dbReference>
<dbReference type="Gene3D" id="3.40.50.2000">
    <property type="entry name" value="Glycogen Phosphorylase B"/>
    <property type="match status" value="2"/>
</dbReference>
<feature type="domain" description="Glycosyltransferase subfamily 4-like N-terminal" evidence="5">
    <location>
        <begin position="51"/>
        <end position="131"/>
    </location>
</feature>
<dbReference type="SMR" id="A0A0B4DYN8"/>
<dbReference type="Pfam" id="PF13439">
    <property type="entry name" value="Glyco_transf_4"/>
    <property type="match status" value="1"/>
</dbReference>
<evidence type="ECO:0000256" key="2">
    <source>
        <dbReference type="ARBA" id="ARBA00022676"/>
    </source>
</evidence>
<feature type="domain" description="Glycosyl transferase family 1" evidence="4">
    <location>
        <begin position="147"/>
        <end position="270"/>
    </location>
</feature>
<reference evidence="6 7" key="1">
    <citation type="submission" date="2014-12" db="EMBL/GenBank/DDBJ databases">
        <title>Genome sequencing of Microbacterium hominis TPW29.</title>
        <authorList>
            <person name="Tan P.W."/>
            <person name="Chan K.-G."/>
        </authorList>
    </citation>
    <scope>NUCLEOTIDE SEQUENCE [LARGE SCALE GENOMIC DNA]</scope>
    <source>
        <strain evidence="6 7">TPW29</strain>
    </source>
</reference>
<dbReference type="InterPro" id="IPR028098">
    <property type="entry name" value="Glyco_trans_4-like_N"/>
</dbReference>
<dbReference type="Proteomes" id="UP000031202">
    <property type="component" value="Unassembled WGS sequence"/>
</dbReference>
<comment type="caution">
    <text evidence="6">The sequence shown here is derived from an EMBL/GenBank/DDBJ whole genome shotgun (WGS) entry which is preliminary data.</text>
</comment>
<dbReference type="Pfam" id="PF00534">
    <property type="entry name" value="Glycos_transf_1"/>
    <property type="match status" value="1"/>
</dbReference>
<evidence type="ECO:0000313" key="7">
    <source>
        <dbReference type="Proteomes" id="UP000031202"/>
    </source>
</evidence>
<name>A0A0B4DYN8_9MICO</name>
<proteinExistence type="predicted"/>
<evidence type="ECO:0000256" key="3">
    <source>
        <dbReference type="ARBA" id="ARBA00022679"/>
    </source>
</evidence>
<evidence type="ECO:0000259" key="5">
    <source>
        <dbReference type="Pfam" id="PF13439"/>
    </source>
</evidence>